<comment type="caution">
    <text evidence="2">The sequence shown here is derived from an EMBL/GenBank/DDBJ whole genome shotgun (WGS) entry which is preliminary data.</text>
</comment>
<dbReference type="InterPro" id="IPR001173">
    <property type="entry name" value="Glyco_trans_2-like"/>
</dbReference>
<dbReference type="InterPro" id="IPR029044">
    <property type="entry name" value="Nucleotide-diphossugar_trans"/>
</dbReference>
<dbReference type="Gene3D" id="3.90.550.10">
    <property type="entry name" value="Spore Coat Polysaccharide Biosynthesis Protein SpsA, Chain A"/>
    <property type="match status" value="1"/>
</dbReference>
<evidence type="ECO:0000313" key="2">
    <source>
        <dbReference type="EMBL" id="RRJ93236.1"/>
    </source>
</evidence>
<dbReference type="AlphaFoldDB" id="A0A3P3WGP3"/>
<keyword evidence="2" id="KW-0808">Transferase</keyword>
<dbReference type="Proteomes" id="UP000275719">
    <property type="component" value="Unassembled WGS sequence"/>
</dbReference>
<keyword evidence="3" id="KW-1185">Reference proteome</keyword>
<dbReference type="Pfam" id="PF00535">
    <property type="entry name" value="Glycos_transf_2"/>
    <property type="match status" value="1"/>
</dbReference>
<dbReference type="EMBL" id="RQVQ01000001">
    <property type="protein sequence ID" value="RRJ93236.1"/>
    <property type="molecule type" value="Genomic_DNA"/>
</dbReference>
<dbReference type="PANTHER" id="PTHR22916">
    <property type="entry name" value="GLYCOSYLTRANSFERASE"/>
    <property type="match status" value="1"/>
</dbReference>
<accession>A0A3P3WGP3</accession>
<reference evidence="2 3" key="1">
    <citation type="submission" date="2018-11" db="EMBL/GenBank/DDBJ databases">
        <title>Flavobacterium sp. nov., YIM 102701-2 draft genome.</title>
        <authorList>
            <person name="Li G."/>
            <person name="Jiang Y."/>
        </authorList>
    </citation>
    <scope>NUCLEOTIDE SEQUENCE [LARGE SCALE GENOMIC DNA]</scope>
    <source>
        <strain evidence="2 3">YIM 102701-2</strain>
    </source>
</reference>
<feature type="domain" description="Glycosyltransferase 2-like" evidence="1">
    <location>
        <begin position="69"/>
        <end position="239"/>
    </location>
</feature>
<proteinExistence type="predicted"/>
<organism evidence="2 3">
    <name type="scientific">Paenimyroides tangerinum</name>
    <dbReference type="NCBI Taxonomy" id="2488728"/>
    <lineage>
        <taxon>Bacteria</taxon>
        <taxon>Pseudomonadati</taxon>
        <taxon>Bacteroidota</taxon>
        <taxon>Flavobacteriia</taxon>
        <taxon>Flavobacteriales</taxon>
        <taxon>Flavobacteriaceae</taxon>
        <taxon>Paenimyroides</taxon>
    </lineage>
</organism>
<evidence type="ECO:0000259" key="1">
    <source>
        <dbReference type="Pfam" id="PF00535"/>
    </source>
</evidence>
<name>A0A3P3WGP3_9FLAO</name>
<dbReference type="SUPFAM" id="SSF53448">
    <property type="entry name" value="Nucleotide-diphospho-sugar transferases"/>
    <property type="match status" value="1"/>
</dbReference>
<protein>
    <submittedName>
        <fullName evidence="2">Glycosyltransferase</fullName>
    </submittedName>
</protein>
<dbReference type="PANTHER" id="PTHR22916:SF3">
    <property type="entry name" value="UDP-GLCNAC:BETAGAL BETA-1,3-N-ACETYLGLUCOSAMINYLTRANSFERASE-LIKE PROTEIN 1"/>
    <property type="match status" value="1"/>
</dbReference>
<evidence type="ECO:0000313" key="3">
    <source>
        <dbReference type="Proteomes" id="UP000275719"/>
    </source>
</evidence>
<gene>
    <name evidence="2" type="ORF">EG240_00255</name>
</gene>
<sequence length="361" mass="42098">MNNRFHLLKQINLHQIPIHETKKFDSKRHVPNHPILKYKQQLLFSFFYPMKKVYICLRNKLMNQNPLVTVICTCFNHQNFVIETIESVLNQSYSNIEIIIVDDCSSDDSISIISRFLEKHPEIKFIQNQQNLGNTKTFNKAAKQANGSFLIDLACDDILLPNCISIQVESFLKSNIISTGIVFGNSEYIDENGNYLSDYFITDLNKKVIDKKLFTTNLIQLLEGGLVMNSVSAMINKSIFDELNGYDETLAFEDLDFWIRVLEKYQIEFIDEIITQKRDLKSSLGNQFFKNNETANKIDSSMNVIFSKVIKKHKKDKIVLKAVLKRIHYCIDNSIKNKKFRFVFLYGIQKLKVHYFVLFAK</sequence>
<dbReference type="GO" id="GO:0016758">
    <property type="term" value="F:hexosyltransferase activity"/>
    <property type="evidence" value="ECO:0007669"/>
    <property type="project" value="UniProtKB-ARBA"/>
</dbReference>